<evidence type="ECO:0000313" key="2">
    <source>
        <dbReference type="EMBL" id="OAG08579.1"/>
    </source>
</evidence>
<dbReference type="GeneID" id="28763556"/>
<organism evidence="2 3">
    <name type="scientific">Paraphaeosphaeria sporulosa</name>
    <dbReference type="NCBI Taxonomy" id="1460663"/>
    <lineage>
        <taxon>Eukaryota</taxon>
        <taxon>Fungi</taxon>
        <taxon>Dikarya</taxon>
        <taxon>Ascomycota</taxon>
        <taxon>Pezizomycotina</taxon>
        <taxon>Dothideomycetes</taxon>
        <taxon>Pleosporomycetidae</taxon>
        <taxon>Pleosporales</taxon>
        <taxon>Massarineae</taxon>
        <taxon>Didymosphaeriaceae</taxon>
        <taxon>Paraphaeosphaeria</taxon>
    </lineage>
</organism>
<evidence type="ECO:0000313" key="3">
    <source>
        <dbReference type="Proteomes" id="UP000077069"/>
    </source>
</evidence>
<dbReference type="OrthoDB" id="3742459at2759"/>
<dbReference type="AlphaFoldDB" id="A0A177CP57"/>
<keyword evidence="3" id="KW-1185">Reference proteome</keyword>
<gene>
    <name evidence="2" type="ORF">CC84DRAFT_1174036</name>
</gene>
<reference evidence="2 3" key="1">
    <citation type="submission" date="2016-05" db="EMBL/GenBank/DDBJ databases">
        <title>Comparative analysis of secretome profiles of manganese(II)-oxidizing ascomycete fungi.</title>
        <authorList>
            <consortium name="DOE Joint Genome Institute"/>
            <person name="Zeiner C.A."/>
            <person name="Purvine S.O."/>
            <person name="Zink E.M."/>
            <person name="Wu S."/>
            <person name="Pasa-Tolic L."/>
            <person name="Chaput D.L."/>
            <person name="Haridas S."/>
            <person name="Grigoriev I.V."/>
            <person name="Santelli C.M."/>
            <person name="Hansel C.M."/>
        </authorList>
    </citation>
    <scope>NUCLEOTIDE SEQUENCE [LARGE SCALE GENOMIC DNA]</scope>
    <source>
        <strain evidence="2 3">AP3s5-JAC2a</strain>
    </source>
</reference>
<evidence type="ECO:0000256" key="1">
    <source>
        <dbReference type="SAM" id="SignalP"/>
    </source>
</evidence>
<dbReference type="EMBL" id="KV441550">
    <property type="protein sequence ID" value="OAG08579.1"/>
    <property type="molecule type" value="Genomic_DNA"/>
</dbReference>
<feature type="chain" id="PRO_5008058425" evidence="1">
    <location>
        <begin position="21"/>
        <end position="105"/>
    </location>
</feature>
<dbReference type="Proteomes" id="UP000077069">
    <property type="component" value="Unassembled WGS sequence"/>
</dbReference>
<keyword evidence="1" id="KW-0732">Signal</keyword>
<feature type="signal peptide" evidence="1">
    <location>
        <begin position="1"/>
        <end position="20"/>
    </location>
</feature>
<proteinExistence type="predicted"/>
<protein>
    <submittedName>
        <fullName evidence="2">Uncharacterized protein</fullName>
    </submittedName>
</protein>
<dbReference type="InParanoid" id="A0A177CP57"/>
<accession>A0A177CP57</accession>
<sequence>MQFTNTLVFLLAATAMSCKCWFHSGSPPSQEIAWDESYSCCFGEAAGTWRSKDCKSPIPKVYRACCLHHPNDPTQGSSLSPIHDCHARAAPLCFYLTGITARMRA</sequence>
<name>A0A177CP57_9PLEO</name>
<dbReference type="RefSeq" id="XP_018038944.1">
    <property type="nucleotide sequence ID" value="XM_018180070.1"/>
</dbReference>